<dbReference type="RefSeq" id="WP_054466373.1">
    <property type="nucleotide sequence ID" value="NZ_CP159837.1"/>
</dbReference>
<dbReference type="AlphaFoldDB" id="A0AAU8JAA6"/>
<dbReference type="InterPro" id="IPR013785">
    <property type="entry name" value="Aldolase_TIM"/>
</dbReference>
<sequence>MHLTILYRGQLNSCNYGCEYCPFAKQSANVEQLAEDKKVLERFTHWIATQTGKAFSIFFTPWGEALIYDWYQEALTDLSHKPNVQKVAIQTNLSGDLGWVKSANPETLAFWATFHPEWVSRADFLSQCRILDDFKFRFSVGVVGFVKFKAEIAALRQELPPHIYLWINAVKRELTTLALADRQFFEQIDPLYYLNTEYYPSLGYSCRAGSSVISVDGDGTMRRCHFIKEPIGNLYDRNFAQGLFDRPCSNATCHCHIGYVHLEYLHLDRVFGDSILERIPQKQFLD</sequence>
<dbReference type="InterPro" id="IPR058240">
    <property type="entry name" value="rSAM_sf"/>
</dbReference>
<organism evidence="1">
    <name type="scientific">Planktothricoides raciborskii GIHE-MW2</name>
    <dbReference type="NCBI Taxonomy" id="2792601"/>
    <lineage>
        <taxon>Bacteria</taxon>
        <taxon>Bacillati</taxon>
        <taxon>Cyanobacteriota</taxon>
        <taxon>Cyanophyceae</taxon>
        <taxon>Oscillatoriophycideae</taxon>
        <taxon>Oscillatoriales</taxon>
        <taxon>Oscillatoriaceae</taxon>
        <taxon>Planktothricoides</taxon>
    </lineage>
</organism>
<proteinExistence type="predicted"/>
<gene>
    <name evidence="1" type="ORF">ABWT76_003751</name>
</gene>
<dbReference type="NCBIfam" id="NF038073">
    <property type="entry name" value="rSAM_STM4011"/>
    <property type="match status" value="1"/>
</dbReference>
<dbReference type="InterPro" id="IPR047771">
    <property type="entry name" value="Radical_SAM_STM4011-like"/>
</dbReference>
<accession>A0AAU8JAA6</accession>
<protein>
    <submittedName>
        <fullName evidence="1">STM4011 family radical SAM protein</fullName>
    </submittedName>
</protein>
<dbReference type="EMBL" id="CP159837">
    <property type="protein sequence ID" value="XCM35096.1"/>
    <property type="molecule type" value="Genomic_DNA"/>
</dbReference>
<dbReference type="SUPFAM" id="SSF102114">
    <property type="entry name" value="Radical SAM enzymes"/>
    <property type="match status" value="1"/>
</dbReference>
<evidence type="ECO:0000313" key="1">
    <source>
        <dbReference type="EMBL" id="XCM35096.1"/>
    </source>
</evidence>
<name>A0AAU8JAA6_9CYAN</name>
<dbReference type="Gene3D" id="3.20.20.70">
    <property type="entry name" value="Aldolase class I"/>
    <property type="match status" value="1"/>
</dbReference>
<reference evidence="1" key="1">
    <citation type="submission" date="2024-07" db="EMBL/GenBank/DDBJ databases">
        <authorList>
            <person name="Kim Y.J."/>
            <person name="Jeong J.Y."/>
        </authorList>
    </citation>
    <scope>NUCLEOTIDE SEQUENCE</scope>
    <source>
        <strain evidence="1">GIHE-MW2</strain>
    </source>
</reference>